<evidence type="ECO:0000313" key="1">
    <source>
        <dbReference type="EMBL" id="KAF5768615.1"/>
    </source>
</evidence>
<protein>
    <submittedName>
        <fullName evidence="1">Uncharacterized protein</fullName>
    </submittedName>
</protein>
<name>A0A9K3E7S3_HELAN</name>
<accession>A0A9K3E7S3</accession>
<dbReference type="Proteomes" id="UP000215914">
    <property type="component" value="Unassembled WGS sequence"/>
</dbReference>
<keyword evidence="2" id="KW-1185">Reference proteome</keyword>
<evidence type="ECO:0000313" key="2">
    <source>
        <dbReference type="Proteomes" id="UP000215914"/>
    </source>
</evidence>
<dbReference type="EMBL" id="MNCJ02000329">
    <property type="protein sequence ID" value="KAF5768615.1"/>
    <property type="molecule type" value="Genomic_DNA"/>
</dbReference>
<proteinExistence type="predicted"/>
<reference evidence="1" key="2">
    <citation type="submission" date="2020-06" db="EMBL/GenBank/DDBJ databases">
        <title>Helianthus annuus Genome sequencing and assembly Release 2.</title>
        <authorList>
            <person name="Gouzy J."/>
            <person name="Langlade N."/>
            <person name="Munos S."/>
        </authorList>
    </citation>
    <scope>NUCLEOTIDE SEQUENCE</scope>
    <source>
        <tissue evidence="1">Leaves</tissue>
    </source>
</reference>
<dbReference type="Gramene" id="mRNA:HanXRQr2_Chr14g0638431">
    <property type="protein sequence ID" value="CDS:HanXRQr2_Chr14g0638431.1"/>
    <property type="gene ID" value="HanXRQr2_Chr14g0638431"/>
</dbReference>
<dbReference type="AlphaFoldDB" id="A0A9K3E7S3"/>
<gene>
    <name evidence="1" type="ORF">HanXRQr2_Chr14g0638431</name>
</gene>
<reference evidence="1" key="1">
    <citation type="journal article" date="2017" name="Nature">
        <title>The sunflower genome provides insights into oil metabolism, flowering and Asterid evolution.</title>
        <authorList>
            <person name="Badouin H."/>
            <person name="Gouzy J."/>
            <person name="Grassa C.J."/>
            <person name="Murat F."/>
            <person name="Staton S.E."/>
            <person name="Cottret L."/>
            <person name="Lelandais-Briere C."/>
            <person name="Owens G.L."/>
            <person name="Carrere S."/>
            <person name="Mayjonade B."/>
            <person name="Legrand L."/>
            <person name="Gill N."/>
            <person name="Kane N.C."/>
            <person name="Bowers J.E."/>
            <person name="Hubner S."/>
            <person name="Bellec A."/>
            <person name="Berard A."/>
            <person name="Berges H."/>
            <person name="Blanchet N."/>
            <person name="Boniface M.C."/>
            <person name="Brunel D."/>
            <person name="Catrice O."/>
            <person name="Chaidir N."/>
            <person name="Claudel C."/>
            <person name="Donnadieu C."/>
            <person name="Faraut T."/>
            <person name="Fievet G."/>
            <person name="Helmstetter N."/>
            <person name="King M."/>
            <person name="Knapp S.J."/>
            <person name="Lai Z."/>
            <person name="Le Paslier M.C."/>
            <person name="Lippi Y."/>
            <person name="Lorenzon L."/>
            <person name="Mandel J.R."/>
            <person name="Marage G."/>
            <person name="Marchand G."/>
            <person name="Marquand E."/>
            <person name="Bret-Mestries E."/>
            <person name="Morien E."/>
            <person name="Nambeesan S."/>
            <person name="Nguyen T."/>
            <person name="Pegot-Espagnet P."/>
            <person name="Pouilly N."/>
            <person name="Raftis F."/>
            <person name="Sallet E."/>
            <person name="Schiex T."/>
            <person name="Thomas J."/>
            <person name="Vandecasteele C."/>
            <person name="Vares D."/>
            <person name="Vear F."/>
            <person name="Vautrin S."/>
            <person name="Crespi M."/>
            <person name="Mangin B."/>
            <person name="Burke J.M."/>
            <person name="Salse J."/>
            <person name="Munos S."/>
            <person name="Vincourt P."/>
            <person name="Rieseberg L.H."/>
            <person name="Langlade N.B."/>
        </authorList>
    </citation>
    <scope>NUCLEOTIDE SEQUENCE</scope>
    <source>
        <tissue evidence="1">Leaves</tissue>
    </source>
</reference>
<sequence>MLLTDGESVQTAKHEEPKQSVPAILFVVSKHCVGSFLIAVKPAVAGADYRQISAVNRCPNSFQHHQHCLPLLSSGSRP</sequence>
<comment type="caution">
    <text evidence="1">The sequence shown here is derived from an EMBL/GenBank/DDBJ whole genome shotgun (WGS) entry which is preliminary data.</text>
</comment>
<organism evidence="1 2">
    <name type="scientific">Helianthus annuus</name>
    <name type="common">Common sunflower</name>
    <dbReference type="NCBI Taxonomy" id="4232"/>
    <lineage>
        <taxon>Eukaryota</taxon>
        <taxon>Viridiplantae</taxon>
        <taxon>Streptophyta</taxon>
        <taxon>Embryophyta</taxon>
        <taxon>Tracheophyta</taxon>
        <taxon>Spermatophyta</taxon>
        <taxon>Magnoliopsida</taxon>
        <taxon>eudicotyledons</taxon>
        <taxon>Gunneridae</taxon>
        <taxon>Pentapetalae</taxon>
        <taxon>asterids</taxon>
        <taxon>campanulids</taxon>
        <taxon>Asterales</taxon>
        <taxon>Asteraceae</taxon>
        <taxon>Asteroideae</taxon>
        <taxon>Heliantheae alliance</taxon>
        <taxon>Heliantheae</taxon>
        <taxon>Helianthus</taxon>
    </lineage>
</organism>